<dbReference type="Proteomes" id="UP000003980">
    <property type="component" value="Unassembled WGS sequence"/>
</dbReference>
<evidence type="ECO:0000256" key="4">
    <source>
        <dbReference type="ARBA" id="ARBA00022801"/>
    </source>
</evidence>
<dbReference type="EMBL" id="JH597770">
    <property type="protein sequence ID" value="EHP68125.1"/>
    <property type="molecule type" value="Genomic_DNA"/>
</dbReference>
<reference evidence="5 6" key="1">
    <citation type="submission" date="2012-01" db="EMBL/GenBank/DDBJ databases">
        <title>Improved High-Quality Draft sequence of Metallosphaera yellowstonensis MK1.</title>
        <authorList>
            <consortium name="US DOE Joint Genome Institute"/>
            <person name="Lucas S."/>
            <person name="Han J."/>
            <person name="Cheng J.-F."/>
            <person name="Goodwin L."/>
            <person name="Pitluck S."/>
            <person name="Peters L."/>
            <person name="Teshima H."/>
            <person name="Detter J.C."/>
            <person name="Han C."/>
            <person name="Tapia R."/>
            <person name="Land M."/>
            <person name="Hauser L."/>
            <person name="Kyrpides N."/>
            <person name="Kozubal M."/>
            <person name="Macur R.E."/>
            <person name="Jay Z."/>
            <person name="Inskeep W."/>
            <person name="Woyke T."/>
        </authorList>
    </citation>
    <scope>NUCLEOTIDE SEQUENCE [LARGE SCALE GENOMIC DNA]</scope>
    <source>
        <strain evidence="5 6">MK1</strain>
    </source>
</reference>
<keyword evidence="4" id="KW-0378">Hydrolase</keyword>
<evidence type="ECO:0000256" key="3">
    <source>
        <dbReference type="ARBA" id="ARBA00022487"/>
    </source>
</evidence>
<dbReference type="Pfam" id="PF00756">
    <property type="entry name" value="Esterase"/>
    <property type="match status" value="1"/>
</dbReference>
<dbReference type="PANTHER" id="PTHR10061">
    <property type="entry name" value="S-FORMYLGLUTATHIONE HYDROLASE"/>
    <property type="match status" value="1"/>
</dbReference>
<dbReference type="AlphaFoldDB" id="H2C7J9"/>
<accession>H2C7J9</accession>
<dbReference type="InterPro" id="IPR000801">
    <property type="entry name" value="Esterase-like"/>
</dbReference>
<dbReference type="PANTHER" id="PTHR10061:SF0">
    <property type="entry name" value="S-FORMYLGLUTATHIONE HYDROLASE"/>
    <property type="match status" value="1"/>
</dbReference>
<evidence type="ECO:0000313" key="6">
    <source>
        <dbReference type="Proteomes" id="UP000003980"/>
    </source>
</evidence>
<comment type="similarity">
    <text evidence="1">Belongs to the esterase D family.</text>
</comment>
<name>H2C7J9_9CREN</name>
<evidence type="ECO:0000313" key="5">
    <source>
        <dbReference type="EMBL" id="EHP68125.1"/>
    </source>
</evidence>
<dbReference type="STRING" id="671065.MetMK1DRAFT_00025480"/>
<proteinExistence type="inferred from homology"/>
<dbReference type="InterPro" id="IPR029058">
    <property type="entry name" value="AB_hydrolase_fold"/>
</dbReference>
<dbReference type="Gene3D" id="3.40.50.1820">
    <property type="entry name" value="alpha/beta hydrolase"/>
    <property type="match status" value="1"/>
</dbReference>
<keyword evidence="3" id="KW-0719">Serine esterase</keyword>
<dbReference type="InterPro" id="IPR014186">
    <property type="entry name" value="S-formylglutathione_hydrol"/>
</dbReference>
<dbReference type="eggNOG" id="arCOG05356">
    <property type="taxonomic scope" value="Archaea"/>
</dbReference>
<dbReference type="SUPFAM" id="SSF53474">
    <property type="entry name" value="alpha/beta-Hydrolases"/>
    <property type="match status" value="1"/>
</dbReference>
<protein>
    <recommendedName>
        <fullName evidence="2">S-formylglutathione hydrolase</fullName>
        <ecNumber evidence="2">3.1.2.12</ecNumber>
    </recommendedName>
</protein>
<gene>
    <name evidence="5" type="ORF">MetMK1DRAFT_00025480</name>
</gene>
<evidence type="ECO:0000256" key="1">
    <source>
        <dbReference type="ARBA" id="ARBA00005622"/>
    </source>
</evidence>
<dbReference type="GO" id="GO:0046294">
    <property type="term" value="P:formaldehyde catabolic process"/>
    <property type="evidence" value="ECO:0007669"/>
    <property type="project" value="InterPro"/>
</dbReference>
<dbReference type="GO" id="GO:0018738">
    <property type="term" value="F:S-formylglutathione hydrolase activity"/>
    <property type="evidence" value="ECO:0007669"/>
    <property type="project" value="UniProtKB-EC"/>
</dbReference>
<dbReference type="GO" id="GO:0005829">
    <property type="term" value="C:cytosol"/>
    <property type="evidence" value="ECO:0007669"/>
    <property type="project" value="TreeGrafter"/>
</dbReference>
<dbReference type="EC" id="3.1.2.12" evidence="2"/>
<dbReference type="GO" id="GO:0052689">
    <property type="term" value="F:carboxylic ester hydrolase activity"/>
    <property type="evidence" value="ECO:0007669"/>
    <property type="project" value="UniProtKB-KW"/>
</dbReference>
<keyword evidence="6" id="KW-1185">Reference proteome</keyword>
<dbReference type="HOGENOM" id="CLU_037618_0_1_2"/>
<organism evidence="5 6">
    <name type="scientific">Metallosphaera yellowstonensis MK1</name>
    <dbReference type="NCBI Taxonomy" id="671065"/>
    <lineage>
        <taxon>Archaea</taxon>
        <taxon>Thermoproteota</taxon>
        <taxon>Thermoprotei</taxon>
        <taxon>Sulfolobales</taxon>
        <taxon>Sulfolobaceae</taxon>
        <taxon>Metallosphaera</taxon>
    </lineage>
</organism>
<sequence>MVTNTSGTGSHGMTLDFLEIESEFLRDNPWGDPYTRKVIVIRPPRAEGIPVVLYLSGYFSTPLAQLNVDPLSENLMERMDRLLMEGKVKGLAIALPDTFTKVGGNQYLDSEAVGFYESFLVKEVVPILMEKYSTTVMGVMGKSSGGYGALSLGTKYDFSAIASHSADAYFEYAYLPIFPKVIPYLRRVSSAKEWVSYFWSQKDKKRRELMEALMIVGMAAFYSPGTKGDIELPFDLATGEIRDEVWAKWLEKDPVRFLAKRRDNMFKKGIYIDVGNNDEFSLQYGNRIIHMLLNKMGVKHVFEEFQGRHINTSFRYDLSIVFLDSFLHSLNA</sequence>
<evidence type="ECO:0000256" key="2">
    <source>
        <dbReference type="ARBA" id="ARBA00012479"/>
    </source>
</evidence>